<accession>A0A560JCJ3</accession>
<keyword evidence="3" id="KW-1185">Reference proteome</keyword>
<comment type="caution">
    <text evidence="2">The sequence shown here is derived from an EMBL/GenBank/DDBJ whole genome shotgun (WGS) entry which is preliminary data.</text>
</comment>
<dbReference type="AlphaFoldDB" id="A0A560JCJ3"/>
<dbReference type="Proteomes" id="UP000315914">
    <property type="component" value="Unassembled WGS sequence"/>
</dbReference>
<sequence>MSYNQVGALPLIKHKVFVSYHHGGDQAYYDAFSKAFHATYESIYDNSLERRIDSDNVDYVRRRIREDYIKGSSCTIVLVGAQTWGRKYVDWEIDATLEMSHGLVGIRLPSAPMRDGKVVVPDRLHDNITSGFALWETWAHVTAGAAQLDSCIAAAKLRSPRLIDNSRGRRLRNA</sequence>
<protein>
    <submittedName>
        <fullName evidence="2">TIR-like protein DUF1863</fullName>
    </submittedName>
</protein>
<evidence type="ECO:0000313" key="2">
    <source>
        <dbReference type="EMBL" id="TWB68908.1"/>
    </source>
</evidence>
<dbReference type="Pfam" id="PF08937">
    <property type="entry name" value="ThsB_TIR"/>
    <property type="match status" value="1"/>
</dbReference>
<organism evidence="2 3">
    <name type="scientific">Bradyrhizobium sacchari</name>
    <dbReference type="NCBI Taxonomy" id="1399419"/>
    <lineage>
        <taxon>Bacteria</taxon>
        <taxon>Pseudomonadati</taxon>
        <taxon>Pseudomonadota</taxon>
        <taxon>Alphaproteobacteria</taxon>
        <taxon>Hyphomicrobiales</taxon>
        <taxon>Nitrobacteraceae</taxon>
        <taxon>Bradyrhizobium</taxon>
    </lineage>
</organism>
<dbReference type="InterPro" id="IPR015032">
    <property type="entry name" value="ThsB__TIR-like_domain"/>
</dbReference>
<name>A0A560JCJ3_9BRAD</name>
<feature type="domain" description="Thoeris protein ThsB TIR-like" evidence="1">
    <location>
        <begin position="17"/>
        <end position="111"/>
    </location>
</feature>
<proteinExistence type="predicted"/>
<dbReference type="SUPFAM" id="SSF52206">
    <property type="entry name" value="Hypothetical protein MTH538"/>
    <property type="match status" value="1"/>
</dbReference>
<evidence type="ECO:0000259" key="1">
    <source>
        <dbReference type="Pfam" id="PF08937"/>
    </source>
</evidence>
<gene>
    <name evidence="2" type="ORF">FBZ95_11028</name>
</gene>
<dbReference type="InterPro" id="IPR036490">
    <property type="entry name" value="ThsB_TIR-like_sf"/>
</dbReference>
<dbReference type="OrthoDB" id="9811746at2"/>
<reference evidence="2 3" key="1">
    <citation type="submission" date="2019-06" db="EMBL/GenBank/DDBJ databases">
        <title>Genomic Encyclopedia of Type Strains, Phase IV (KMG-V): Genome sequencing to study the core and pangenomes of soil and plant-associated prokaryotes.</title>
        <authorList>
            <person name="Whitman W."/>
        </authorList>
    </citation>
    <scope>NUCLEOTIDE SEQUENCE [LARGE SCALE GENOMIC DNA]</scope>
    <source>
        <strain evidence="2 3">BR 10556</strain>
    </source>
</reference>
<evidence type="ECO:0000313" key="3">
    <source>
        <dbReference type="Proteomes" id="UP000315914"/>
    </source>
</evidence>
<dbReference type="EMBL" id="VITW01000010">
    <property type="protein sequence ID" value="TWB68908.1"/>
    <property type="molecule type" value="Genomic_DNA"/>
</dbReference>
<dbReference type="RefSeq" id="WP_080140513.1">
    <property type="nucleotide sequence ID" value="NZ_LWIG01000069.1"/>
</dbReference>
<dbReference type="Gene3D" id="3.40.50.11200">
    <property type="match status" value="1"/>
</dbReference>